<name>A0A7W7QWW0_KITKI</name>
<evidence type="ECO:0008006" key="4">
    <source>
        <dbReference type="Google" id="ProtNLM"/>
    </source>
</evidence>
<comment type="caution">
    <text evidence="2">The sequence shown here is derived from an EMBL/GenBank/DDBJ whole genome shotgun (WGS) entry which is preliminary data.</text>
</comment>
<dbReference type="Proteomes" id="UP000540506">
    <property type="component" value="Unassembled WGS sequence"/>
</dbReference>
<feature type="signal peptide" evidence="1">
    <location>
        <begin position="1"/>
        <end position="41"/>
    </location>
</feature>
<evidence type="ECO:0000313" key="2">
    <source>
        <dbReference type="EMBL" id="MBB4921295.1"/>
    </source>
</evidence>
<protein>
    <recommendedName>
        <fullName evidence="4">Secreted protein</fullName>
    </recommendedName>
</protein>
<sequence>MNATKYLTSKYPTMKYLTAPLAALTLGSALALGAVAPAAVAAPVAIPGALHAAPQGVANVVELGNGDNGDTVKVAAGDRIEVRLNGSSGNGNTLAWTEPAATDGGVLQRTSGGTAPDGSAWAAFTAQRDGSSQITAFQHCVPTPGHVCPKLVLLWKVSVEVG</sequence>
<dbReference type="AlphaFoldDB" id="A0A7W7QWW0"/>
<dbReference type="EMBL" id="JACHJV010000001">
    <property type="protein sequence ID" value="MBB4921295.1"/>
    <property type="molecule type" value="Genomic_DNA"/>
</dbReference>
<proteinExistence type="predicted"/>
<dbReference type="RefSeq" id="WP_184933652.1">
    <property type="nucleotide sequence ID" value="NZ_JACHJV010000001.1"/>
</dbReference>
<feature type="chain" id="PRO_5031077118" description="Secreted protein" evidence="1">
    <location>
        <begin position="42"/>
        <end position="162"/>
    </location>
</feature>
<reference evidence="2 3" key="1">
    <citation type="submission" date="2020-08" db="EMBL/GenBank/DDBJ databases">
        <title>Sequencing the genomes of 1000 actinobacteria strains.</title>
        <authorList>
            <person name="Klenk H.-P."/>
        </authorList>
    </citation>
    <scope>NUCLEOTIDE SEQUENCE [LARGE SCALE GENOMIC DNA]</scope>
    <source>
        <strain evidence="2 3">DSM 41654</strain>
    </source>
</reference>
<accession>A0A7W7QWW0</accession>
<keyword evidence="1" id="KW-0732">Signal</keyword>
<evidence type="ECO:0000256" key="1">
    <source>
        <dbReference type="SAM" id="SignalP"/>
    </source>
</evidence>
<evidence type="ECO:0000313" key="3">
    <source>
        <dbReference type="Proteomes" id="UP000540506"/>
    </source>
</evidence>
<gene>
    <name evidence="2" type="ORF">FHR34_000288</name>
</gene>
<organism evidence="2 3">
    <name type="scientific">Kitasatospora kifunensis</name>
    <name type="common">Streptomyces kifunensis</name>
    <dbReference type="NCBI Taxonomy" id="58351"/>
    <lineage>
        <taxon>Bacteria</taxon>
        <taxon>Bacillati</taxon>
        <taxon>Actinomycetota</taxon>
        <taxon>Actinomycetes</taxon>
        <taxon>Kitasatosporales</taxon>
        <taxon>Streptomycetaceae</taxon>
        <taxon>Kitasatospora</taxon>
    </lineage>
</organism>
<keyword evidence="3" id="KW-1185">Reference proteome</keyword>